<evidence type="ECO:0000256" key="3">
    <source>
        <dbReference type="ARBA" id="ARBA00023163"/>
    </source>
</evidence>
<dbReference type="SUPFAM" id="SSF50104">
    <property type="entry name" value="Translation proteins SH3-like domain"/>
    <property type="match status" value="1"/>
</dbReference>
<dbReference type="InterPro" id="IPR036735">
    <property type="entry name" value="NGN_dom_sf"/>
</dbReference>
<keyword evidence="6" id="KW-1185">Reference proteome</keyword>
<evidence type="ECO:0000313" key="5">
    <source>
        <dbReference type="EMBL" id="EOA57688.1"/>
    </source>
</evidence>
<dbReference type="STRING" id="1121098.HMPREF1534_00751"/>
<keyword evidence="3" id="KW-0804">Transcription</keyword>
<evidence type="ECO:0000256" key="2">
    <source>
        <dbReference type="ARBA" id="ARBA00023015"/>
    </source>
</evidence>
<reference evidence="5 6" key="1">
    <citation type="submission" date="2013-04" db="EMBL/GenBank/DDBJ databases">
        <title>The Genome Sequence of Bacteroides massiliensis DSM 17679.</title>
        <authorList>
            <consortium name="The Broad Institute Genomics Platform"/>
            <person name="Earl A."/>
            <person name="Ward D."/>
            <person name="Feldgarden M."/>
            <person name="Gevers D."/>
            <person name="Martens E."/>
            <person name="Fenner L."/>
            <person name="Roux V."/>
            <person name="Mallet M.N."/>
            <person name="Raoult D."/>
            <person name="Walker B."/>
            <person name="Young S."/>
            <person name="Zeng Q."/>
            <person name="Gargeya S."/>
            <person name="Fitzgerald M."/>
            <person name="Haas B."/>
            <person name="Abouelleil A."/>
            <person name="Allen A.W."/>
            <person name="Alvarado L."/>
            <person name="Arachchi H.M."/>
            <person name="Berlin A.M."/>
            <person name="Chapman S.B."/>
            <person name="Gainer-Dewar J."/>
            <person name="Goldberg J."/>
            <person name="Griggs A."/>
            <person name="Gujja S."/>
            <person name="Hansen M."/>
            <person name="Howarth C."/>
            <person name="Imamovic A."/>
            <person name="Ireland A."/>
            <person name="Larimer J."/>
            <person name="McCowan C."/>
            <person name="Murphy C."/>
            <person name="Pearson M."/>
            <person name="Poon T.W."/>
            <person name="Priest M."/>
            <person name="Roberts A."/>
            <person name="Saif S."/>
            <person name="Shea T."/>
            <person name="Sisk P."/>
            <person name="Sykes S."/>
            <person name="Wortman J."/>
            <person name="Nusbaum C."/>
            <person name="Birren B."/>
        </authorList>
    </citation>
    <scope>NUCLEOTIDE SEQUENCE [LARGE SCALE GENOMIC DNA]</scope>
    <source>
        <strain evidence="6">B84634 / Timone 84634 / DSM 17679 / JCM 13223</strain>
    </source>
</reference>
<dbReference type="Gene3D" id="3.30.70.940">
    <property type="entry name" value="NusG, N-terminal domain"/>
    <property type="match status" value="1"/>
</dbReference>
<dbReference type="eggNOG" id="COG0250">
    <property type="taxonomic scope" value="Bacteria"/>
</dbReference>
<comment type="caution">
    <text evidence="5">The sequence shown here is derived from an EMBL/GenBank/DDBJ whole genome shotgun (WGS) entry which is preliminary data.</text>
</comment>
<keyword evidence="1" id="KW-0889">Transcription antitermination</keyword>
<dbReference type="InterPro" id="IPR043425">
    <property type="entry name" value="NusG-like"/>
</dbReference>
<dbReference type="InterPro" id="IPR006645">
    <property type="entry name" value="NGN-like_dom"/>
</dbReference>
<dbReference type="EMBL" id="AQHY01000008">
    <property type="protein sequence ID" value="EOA57688.1"/>
    <property type="molecule type" value="Genomic_DNA"/>
</dbReference>
<accession>U6RR17</accession>
<dbReference type="GO" id="GO:0031564">
    <property type="term" value="P:transcription antitermination"/>
    <property type="evidence" value="ECO:0007669"/>
    <property type="project" value="UniProtKB-KW"/>
</dbReference>
<proteinExistence type="predicted"/>
<evidence type="ECO:0000313" key="6">
    <source>
        <dbReference type="Proteomes" id="UP000017831"/>
    </source>
</evidence>
<protein>
    <recommendedName>
        <fullName evidence="4">NusG-like N-terminal domain-containing protein</fullName>
    </recommendedName>
</protein>
<dbReference type="PANTHER" id="PTHR30265:SF4">
    <property type="entry name" value="KOW MOTIF FAMILY PROTEIN, EXPRESSED"/>
    <property type="match status" value="1"/>
</dbReference>
<dbReference type="PANTHER" id="PTHR30265">
    <property type="entry name" value="RHO-INTERACTING TRANSCRIPTION TERMINATION FACTOR NUSG"/>
    <property type="match status" value="1"/>
</dbReference>
<evidence type="ECO:0000256" key="1">
    <source>
        <dbReference type="ARBA" id="ARBA00022814"/>
    </source>
</evidence>
<dbReference type="NCBIfam" id="NF033644">
    <property type="entry name" value="antiterm_UpxY"/>
    <property type="match status" value="1"/>
</dbReference>
<keyword evidence="2" id="KW-0805">Transcription regulation</keyword>
<sequence length="188" mass="21388">MNSEKEALDLPAIVTGNGEAYPKQWLAVYVRLYHEKKTSARLNTMGIENFLPIQEEIHQWSDRRKKISRVLIPMIVFVHVDALERKKVLELYSVNRYMVNRGESVPLVIPDEQMERFRFMLDYSDSTISLNDPSLIPGEKVQVIKGPLSGLQGELVTVDGKTKVAVRIAALGFACVEMPIGYIERLNN</sequence>
<dbReference type="AlphaFoldDB" id="U6RR17"/>
<dbReference type="RefSeq" id="WP_005937271.1">
    <property type="nucleotide sequence ID" value="NZ_KB890335.1"/>
</dbReference>
<dbReference type="Proteomes" id="UP000017831">
    <property type="component" value="Unassembled WGS sequence"/>
</dbReference>
<gene>
    <name evidence="5" type="ORF">HMPREF1534_00751</name>
</gene>
<organism evidence="5 6">
    <name type="scientific">Phocaeicola massiliensis B84634 = Timone 84634 = DSM 17679 = JCM 13223</name>
    <dbReference type="NCBI Taxonomy" id="1121098"/>
    <lineage>
        <taxon>Bacteria</taxon>
        <taxon>Pseudomonadati</taxon>
        <taxon>Bacteroidota</taxon>
        <taxon>Bacteroidia</taxon>
        <taxon>Bacteroidales</taxon>
        <taxon>Bacteroidaceae</taxon>
        <taxon>Phocaeicola</taxon>
    </lineage>
</organism>
<dbReference type="SUPFAM" id="SSF82679">
    <property type="entry name" value="N-utilization substance G protein NusG, N-terminal domain"/>
    <property type="match status" value="1"/>
</dbReference>
<dbReference type="Pfam" id="PF02357">
    <property type="entry name" value="NusG"/>
    <property type="match status" value="1"/>
</dbReference>
<name>U6RR17_9BACT</name>
<dbReference type="CDD" id="cd09895">
    <property type="entry name" value="NGN_SP_UpxY"/>
    <property type="match status" value="1"/>
</dbReference>
<dbReference type="OrthoDB" id="9796143at2"/>
<evidence type="ECO:0000259" key="4">
    <source>
        <dbReference type="Pfam" id="PF02357"/>
    </source>
</evidence>
<dbReference type="InterPro" id="IPR008991">
    <property type="entry name" value="Translation_prot_SH3-like_sf"/>
</dbReference>
<dbReference type="HOGENOM" id="CLU_067287_5_2_10"/>
<dbReference type="GeneID" id="60063205"/>
<dbReference type="GO" id="GO:0006354">
    <property type="term" value="P:DNA-templated transcription elongation"/>
    <property type="evidence" value="ECO:0007669"/>
    <property type="project" value="InterPro"/>
</dbReference>
<dbReference type="PATRIC" id="fig|1121098.3.peg.767"/>
<feature type="domain" description="NusG-like N-terminal" evidence="4">
    <location>
        <begin position="23"/>
        <end position="118"/>
    </location>
</feature>